<dbReference type="GO" id="GO:0044210">
    <property type="term" value="P:'de novo' CTP biosynthetic process"/>
    <property type="evidence" value="ECO:0007669"/>
    <property type="project" value="UniProtKB-UniRule"/>
</dbReference>
<evidence type="ECO:0000256" key="2">
    <source>
        <dbReference type="ARBA" id="ARBA00004791"/>
    </source>
</evidence>
<dbReference type="EMBL" id="JADIMX010000010">
    <property type="protein sequence ID" value="MBO8433790.1"/>
    <property type="molecule type" value="Genomic_DNA"/>
</dbReference>
<protein>
    <recommendedName>
        <fullName evidence="11">Uridylate kinase</fullName>
        <shortName evidence="11">UK</shortName>
        <ecNumber evidence="11">2.7.4.22</ecNumber>
    </recommendedName>
    <alternativeName>
        <fullName evidence="11">Uridine monophosphate kinase</fullName>
        <shortName evidence="11">UMP kinase</shortName>
        <shortName evidence="11">UMPK</shortName>
    </alternativeName>
</protein>
<comment type="similarity">
    <text evidence="3 11">Belongs to the UMP kinase family.</text>
</comment>
<dbReference type="InterPro" id="IPR001048">
    <property type="entry name" value="Asp/Glu/Uridylate_kinase"/>
</dbReference>
<evidence type="ECO:0000256" key="3">
    <source>
        <dbReference type="ARBA" id="ARBA00007614"/>
    </source>
</evidence>
<feature type="binding site" evidence="11">
    <location>
        <position position="50"/>
    </location>
    <ligand>
        <name>ATP</name>
        <dbReference type="ChEBI" id="CHEBI:30616"/>
    </ligand>
</feature>
<dbReference type="AlphaFoldDB" id="A0A9D9H0C1"/>
<keyword evidence="5 11" id="KW-0808">Transferase</keyword>
<dbReference type="Pfam" id="PF00696">
    <property type="entry name" value="AA_kinase"/>
    <property type="match status" value="1"/>
</dbReference>
<proteinExistence type="inferred from homology"/>
<keyword evidence="9 11" id="KW-0665">Pyrimidine biosynthesis</keyword>
<feature type="domain" description="Aspartate/glutamate/uridylate kinase" evidence="12">
    <location>
        <begin position="3"/>
        <end position="209"/>
    </location>
</feature>
<dbReference type="InterPro" id="IPR015963">
    <property type="entry name" value="Uridylate_kinase_bac"/>
</dbReference>
<evidence type="ECO:0000256" key="6">
    <source>
        <dbReference type="ARBA" id="ARBA00022741"/>
    </source>
</evidence>
<feature type="binding site" evidence="11">
    <location>
        <position position="68"/>
    </location>
    <ligand>
        <name>UMP</name>
        <dbReference type="ChEBI" id="CHEBI:57865"/>
    </ligand>
</feature>
<feature type="binding site" evidence="11">
    <location>
        <position position="157"/>
    </location>
    <ligand>
        <name>ATP</name>
        <dbReference type="ChEBI" id="CHEBI:30616"/>
    </ligand>
</feature>
<reference evidence="13" key="1">
    <citation type="submission" date="2020-10" db="EMBL/GenBank/DDBJ databases">
        <authorList>
            <person name="Gilroy R."/>
        </authorList>
    </citation>
    <scope>NUCLEOTIDE SEQUENCE</scope>
    <source>
        <strain evidence="13">F6-4510</strain>
    </source>
</reference>
<keyword evidence="4 11" id="KW-0963">Cytoplasm</keyword>
<dbReference type="CDD" id="cd04254">
    <property type="entry name" value="AAK_UMPK-PyrH-Ec"/>
    <property type="match status" value="1"/>
</dbReference>
<dbReference type="Gene3D" id="3.40.1160.10">
    <property type="entry name" value="Acetylglutamate kinase-like"/>
    <property type="match status" value="1"/>
</dbReference>
<dbReference type="InterPro" id="IPR011817">
    <property type="entry name" value="Uridylate_kinase"/>
</dbReference>
<dbReference type="HAMAP" id="MF_01220_B">
    <property type="entry name" value="PyrH_B"/>
    <property type="match status" value="1"/>
</dbReference>
<comment type="pathway">
    <text evidence="2 11">Pyrimidine metabolism; CTP biosynthesis via de novo pathway; UDP from UMP (UMPK route): step 1/1.</text>
</comment>
<evidence type="ECO:0000313" key="13">
    <source>
        <dbReference type="EMBL" id="MBO8433790.1"/>
    </source>
</evidence>
<feature type="binding site" evidence="11">
    <location>
        <begin position="129"/>
        <end position="136"/>
    </location>
    <ligand>
        <name>UMP</name>
        <dbReference type="ChEBI" id="CHEBI:57865"/>
    </ligand>
</feature>
<dbReference type="PANTHER" id="PTHR42833:SF4">
    <property type="entry name" value="URIDYLATE KINASE PUMPKIN, CHLOROPLASTIC"/>
    <property type="match status" value="1"/>
</dbReference>
<dbReference type="NCBIfam" id="TIGR02075">
    <property type="entry name" value="pyrH_bact"/>
    <property type="match status" value="1"/>
</dbReference>
<feature type="binding site" evidence="11">
    <location>
        <begin position="8"/>
        <end position="11"/>
    </location>
    <ligand>
        <name>ATP</name>
        <dbReference type="ChEBI" id="CHEBI:30616"/>
    </ligand>
</feature>
<gene>
    <name evidence="11 13" type="primary">pyrH</name>
    <name evidence="13" type="ORF">IAC55_00525</name>
</gene>
<dbReference type="SUPFAM" id="SSF53633">
    <property type="entry name" value="Carbamate kinase-like"/>
    <property type="match status" value="1"/>
</dbReference>
<dbReference type="GO" id="GO:0005737">
    <property type="term" value="C:cytoplasm"/>
    <property type="evidence" value="ECO:0007669"/>
    <property type="project" value="UniProtKB-SubCell"/>
</dbReference>
<organism evidence="13 14">
    <name type="scientific">Candidatus Fimicola merdigallinarum</name>
    <dbReference type="NCBI Taxonomy" id="2840819"/>
    <lineage>
        <taxon>Bacteria</taxon>
        <taxon>Bacillati</taxon>
        <taxon>Bacillota</taxon>
        <taxon>Clostridia</taxon>
        <taxon>Lachnospirales</taxon>
        <taxon>Lachnospiraceae</taxon>
        <taxon>Lachnospiraceae incertae sedis</taxon>
        <taxon>Candidatus Fimicola</taxon>
    </lineage>
</organism>
<comment type="caution">
    <text evidence="13">The sequence shown here is derived from an EMBL/GenBank/DDBJ whole genome shotgun (WGS) entry which is preliminary data.</text>
</comment>
<feature type="binding site" evidence="11">
    <location>
        <position position="165"/>
    </location>
    <ligand>
        <name>ATP</name>
        <dbReference type="ChEBI" id="CHEBI:30616"/>
    </ligand>
</feature>
<comment type="function">
    <text evidence="11">Catalyzes the reversible phosphorylation of UMP to UDP.</text>
</comment>
<feature type="binding site" evidence="11">
    <location>
        <position position="49"/>
    </location>
    <ligand>
        <name>UMP</name>
        <dbReference type="ChEBI" id="CHEBI:57865"/>
    </ligand>
</feature>
<evidence type="ECO:0000256" key="11">
    <source>
        <dbReference type="HAMAP-Rule" id="MF_01220"/>
    </source>
</evidence>
<keyword evidence="6 11" id="KW-0547">Nucleotide-binding</keyword>
<comment type="subunit">
    <text evidence="11">Homohexamer.</text>
</comment>
<dbReference type="InterPro" id="IPR036393">
    <property type="entry name" value="AceGlu_kinase-like_sf"/>
</dbReference>
<feature type="binding site" evidence="11">
    <location>
        <position position="54"/>
    </location>
    <ligand>
        <name>ATP</name>
        <dbReference type="ChEBI" id="CHEBI:30616"/>
    </ligand>
</feature>
<evidence type="ECO:0000259" key="12">
    <source>
        <dbReference type="Pfam" id="PF00696"/>
    </source>
</evidence>
<comment type="activity regulation">
    <text evidence="11">Inhibited by UTP.</text>
</comment>
<dbReference type="PANTHER" id="PTHR42833">
    <property type="entry name" value="URIDYLATE KINASE"/>
    <property type="match status" value="1"/>
</dbReference>
<evidence type="ECO:0000256" key="7">
    <source>
        <dbReference type="ARBA" id="ARBA00022777"/>
    </source>
</evidence>
<keyword evidence="7 11" id="KW-0418">Kinase</keyword>
<feature type="binding site" evidence="11">
    <location>
        <position position="162"/>
    </location>
    <ligand>
        <name>ATP</name>
        <dbReference type="ChEBI" id="CHEBI:30616"/>
    </ligand>
</feature>
<keyword evidence="8 11" id="KW-0067">ATP-binding</keyword>
<sequence>MYKRIILKISGEALSNETENFDDKIVKRLVNQIKDIVENGTQVCLVIGGGNFWRGRSADSKMDRTKADQIGMLATVMNAIYVADAFRQEGVGAVVQTPIIIGTITEQFSKERAMEHLSNGKVVIFAGGLGHPFFSTDTITALRGAELDADALFFAKNIDGVYDSDPAVNENAKKIEEIACHDIIKNNLKVIDMAAANLCYEQKIPVVIFGLNEENSIMRAVKGEKIGTIVTV</sequence>
<dbReference type="PIRSF" id="PIRSF005650">
    <property type="entry name" value="Uridylate_kin"/>
    <property type="match status" value="1"/>
</dbReference>
<evidence type="ECO:0000256" key="5">
    <source>
        <dbReference type="ARBA" id="ARBA00022679"/>
    </source>
</evidence>
<dbReference type="Proteomes" id="UP000823611">
    <property type="component" value="Unassembled WGS sequence"/>
</dbReference>
<dbReference type="GO" id="GO:0033862">
    <property type="term" value="F:UMP kinase activity"/>
    <property type="evidence" value="ECO:0007669"/>
    <property type="project" value="UniProtKB-EC"/>
</dbReference>
<evidence type="ECO:0000256" key="8">
    <source>
        <dbReference type="ARBA" id="ARBA00022840"/>
    </source>
</evidence>
<evidence type="ECO:0000256" key="10">
    <source>
        <dbReference type="ARBA" id="ARBA00047767"/>
    </source>
</evidence>
<evidence type="ECO:0000313" key="14">
    <source>
        <dbReference type="Proteomes" id="UP000823611"/>
    </source>
</evidence>
<reference evidence="13" key="2">
    <citation type="journal article" date="2021" name="PeerJ">
        <title>Extensive microbial diversity within the chicken gut microbiome revealed by metagenomics and culture.</title>
        <authorList>
            <person name="Gilroy R."/>
            <person name="Ravi A."/>
            <person name="Getino M."/>
            <person name="Pursley I."/>
            <person name="Horton D.L."/>
            <person name="Alikhan N.F."/>
            <person name="Baker D."/>
            <person name="Gharbi K."/>
            <person name="Hall N."/>
            <person name="Watson M."/>
            <person name="Adriaenssens E.M."/>
            <person name="Foster-Nyarko E."/>
            <person name="Jarju S."/>
            <person name="Secka A."/>
            <person name="Antonio M."/>
            <person name="Oren A."/>
            <person name="Chaudhuri R.R."/>
            <person name="La Ragione R."/>
            <person name="Hildebrand F."/>
            <person name="Pallen M.J."/>
        </authorList>
    </citation>
    <scope>NUCLEOTIDE SEQUENCE</scope>
    <source>
        <strain evidence="13">F6-4510</strain>
    </source>
</reference>
<evidence type="ECO:0000256" key="4">
    <source>
        <dbReference type="ARBA" id="ARBA00022490"/>
    </source>
</evidence>
<comment type="subcellular location">
    <subcellularLocation>
        <location evidence="1 11">Cytoplasm</location>
    </subcellularLocation>
</comment>
<evidence type="ECO:0000256" key="9">
    <source>
        <dbReference type="ARBA" id="ARBA00022975"/>
    </source>
</evidence>
<comment type="catalytic activity">
    <reaction evidence="10 11">
        <text>UMP + ATP = UDP + ADP</text>
        <dbReference type="Rhea" id="RHEA:24400"/>
        <dbReference type="ChEBI" id="CHEBI:30616"/>
        <dbReference type="ChEBI" id="CHEBI:57865"/>
        <dbReference type="ChEBI" id="CHEBI:58223"/>
        <dbReference type="ChEBI" id="CHEBI:456216"/>
        <dbReference type="EC" id="2.7.4.22"/>
    </reaction>
</comment>
<dbReference type="GO" id="GO:0006225">
    <property type="term" value="P:UDP biosynthetic process"/>
    <property type="evidence" value="ECO:0007669"/>
    <property type="project" value="TreeGrafter"/>
</dbReference>
<dbReference type="FunFam" id="3.40.1160.10:FF:000001">
    <property type="entry name" value="Uridylate kinase"/>
    <property type="match status" value="1"/>
</dbReference>
<dbReference type="EC" id="2.7.4.22" evidence="11"/>
<comment type="caution">
    <text evidence="11">Lacks conserved residue(s) required for the propagation of feature annotation.</text>
</comment>
<accession>A0A9D9H0C1</accession>
<dbReference type="GO" id="GO:0005524">
    <property type="term" value="F:ATP binding"/>
    <property type="evidence" value="ECO:0007669"/>
    <property type="project" value="UniProtKB-KW"/>
</dbReference>
<evidence type="ECO:0000256" key="1">
    <source>
        <dbReference type="ARBA" id="ARBA00004496"/>
    </source>
</evidence>
<name>A0A9D9H0C1_9FIRM</name>